<dbReference type="OrthoDB" id="3798501at2759"/>
<evidence type="ECO:0000256" key="2">
    <source>
        <dbReference type="SAM" id="Phobius"/>
    </source>
</evidence>
<evidence type="ECO:0000256" key="1">
    <source>
        <dbReference type="SAM" id="MobiDB-lite"/>
    </source>
</evidence>
<keyword evidence="2" id="KW-0812">Transmembrane</keyword>
<evidence type="ECO:0000313" key="3">
    <source>
        <dbReference type="EMBL" id="KAF1952000.1"/>
    </source>
</evidence>
<dbReference type="EMBL" id="ML977013">
    <property type="protein sequence ID" value="KAF1952000.1"/>
    <property type="molecule type" value="Genomic_DNA"/>
</dbReference>
<keyword evidence="4" id="KW-1185">Reference proteome</keyword>
<accession>A0A6A5TIM3</accession>
<proteinExistence type="predicted"/>
<feature type="compositionally biased region" description="Low complexity" evidence="1">
    <location>
        <begin position="23"/>
        <end position="32"/>
    </location>
</feature>
<keyword evidence="2" id="KW-1133">Transmembrane helix</keyword>
<reference evidence="3" key="1">
    <citation type="journal article" date="2020" name="Stud. Mycol.">
        <title>101 Dothideomycetes genomes: a test case for predicting lifestyles and emergence of pathogens.</title>
        <authorList>
            <person name="Haridas S."/>
            <person name="Albert R."/>
            <person name="Binder M."/>
            <person name="Bloem J."/>
            <person name="Labutti K."/>
            <person name="Salamov A."/>
            <person name="Andreopoulos B."/>
            <person name="Baker S."/>
            <person name="Barry K."/>
            <person name="Bills G."/>
            <person name="Bluhm B."/>
            <person name="Cannon C."/>
            <person name="Castanera R."/>
            <person name="Culley D."/>
            <person name="Daum C."/>
            <person name="Ezra D."/>
            <person name="Gonzalez J."/>
            <person name="Henrissat B."/>
            <person name="Kuo A."/>
            <person name="Liang C."/>
            <person name="Lipzen A."/>
            <person name="Lutzoni F."/>
            <person name="Magnuson J."/>
            <person name="Mondo S."/>
            <person name="Nolan M."/>
            <person name="Ohm R."/>
            <person name="Pangilinan J."/>
            <person name="Park H.-J."/>
            <person name="Ramirez L."/>
            <person name="Alfaro M."/>
            <person name="Sun H."/>
            <person name="Tritt A."/>
            <person name="Yoshinaga Y."/>
            <person name="Zwiers L.-H."/>
            <person name="Turgeon B."/>
            <person name="Goodwin S."/>
            <person name="Spatafora J."/>
            <person name="Crous P."/>
            <person name="Grigoriev I."/>
        </authorList>
    </citation>
    <scope>NUCLEOTIDE SEQUENCE</scope>
    <source>
        <strain evidence="3">CBS 675.92</strain>
    </source>
</reference>
<gene>
    <name evidence="3" type="ORF">CC80DRAFT_596917</name>
</gene>
<keyword evidence="2" id="KW-0472">Membrane</keyword>
<dbReference type="AlphaFoldDB" id="A0A6A5TIM3"/>
<protein>
    <submittedName>
        <fullName evidence="3">Uncharacterized protein</fullName>
    </submittedName>
</protein>
<feature type="region of interest" description="Disordered" evidence="1">
    <location>
        <begin position="1"/>
        <end position="68"/>
    </location>
</feature>
<name>A0A6A5TIM3_9PLEO</name>
<feature type="transmembrane region" description="Helical" evidence="2">
    <location>
        <begin position="81"/>
        <end position="102"/>
    </location>
</feature>
<evidence type="ECO:0000313" key="4">
    <source>
        <dbReference type="Proteomes" id="UP000800035"/>
    </source>
</evidence>
<sequence length="132" mass="14866">MPNTPSYPQRRESVDVGPPVPPKADVAAPDHVNQAQIRQRRPQPPPKDSKPLPSISNIASKPLPDQPAIGESVKVDYRTTILWIVGFCIWFLLIVVLLPIIMERDAMPGFNRILRKQTRSVIGFLGLQNRER</sequence>
<organism evidence="3 4">
    <name type="scientific">Byssothecium circinans</name>
    <dbReference type="NCBI Taxonomy" id="147558"/>
    <lineage>
        <taxon>Eukaryota</taxon>
        <taxon>Fungi</taxon>
        <taxon>Dikarya</taxon>
        <taxon>Ascomycota</taxon>
        <taxon>Pezizomycotina</taxon>
        <taxon>Dothideomycetes</taxon>
        <taxon>Pleosporomycetidae</taxon>
        <taxon>Pleosporales</taxon>
        <taxon>Massarineae</taxon>
        <taxon>Massarinaceae</taxon>
        <taxon>Byssothecium</taxon>
    </lineage>
</organism>
<dbReference type="Proteomes" id="UP000800035">
    <property type="component" value="Unassembled WGS sequence"/>
</dbReference>